<feature type="domain" description="UmuC" evidence="16">
    <location>
        <begin position="4"/>
        <end position="185"/>
    </location>
</feature>
<keyword evidence="5 15" id="KW-0808">Transferase</keyword>
<proteinExistence type="inferred from homology"/>
<evidence type="ECO:0000313" key="18">
    <source>
        <dbReference type="Proteomes" id="UP001253545"/>
    </source>
</evidence>
<dbReference type="InterPro" id="IPR043502">
    <property type="entry name" value="DNA/RNA_pol_sf"/>
</dbReference>
<comment type="catalytic activity">
    <reaction evidence="14 15">
        <text>DNA(n) + a 2'-deoxyribonucleoside 5'-triphosphate = DNA(n+1) + diphosphate</text>
        <dbReference type="Rhea" id="RHEA:22508"/>
        <dbReference type="Rhea" id="RHEA-COMP:17339"/>
        <dbReference type="Rhea" id="RHEA-COMP:17340"/>
        <dbReference type="ChEBI" id="CHEBI:33019"/>
        <dbReference type="ChEBI" id="CHEBI:61560"/>
        <dbReference type="ChEBI" id="CHEBI:173112"/>
        <dbReference type="EC" id="2.7.7.7"/>
    </reaction>
</comment>
<protein>
    <recommendedName>
        <fullName evidence="15">DNA polymerase IV</fullName>
        <shortName evidence="15">Pol IV</shortName>
        <ecNumber evidence="15">2.7.7.7</ecNumber>
    </recommendedName>
</protein>
<evidence type="ECO:0000256" key="11">
    <source>
        <dbReference type="ARBA" id="ARBA00022932"/>
    </source>
</evidence>
<dbReference type="Pfam" id="PF21999">
    <property type="entry name" value="IMS_HHH_1"/>
    <property type="match status" value="1"/>
</dbReference>
<evidence type="ECO:0000313" key="17">
    <source>
        <dbReference type="EMBL" id="MDT0596550.1"/>
    </source>
</evidence>
<name>A0ABU2ZV76_9ALTE</name>
<evidence type="ECO:0000256" key="4">
    <source>
        <dbReference type="ARBA" id="ARBA00022490"/>
    </source>
</evidence>
<keyword evidence="4 15" id="KW-0963">Cytoplasm</keyword>
<dbReference type="CDD" id="cd03586">
    <property type="entry name" value="PolY_Pol_IV_kappa"/>
    <property type="match status" value="1"/>
</dbReference>
<comment type="function">
    <text evidence="15">Poorly processive, error-prone DNA polymerase involved in untargeted mutagenesis. Copies undamaged DNA at stalled replication forks, which arise in vivo from mismatched or misaligned primer ends. These misaligned primers can be extended by PolIV. Exhibits no 3'-5' exonuclease (proofreading) activity. May be involved in translesional synthesis, in conjunction with the beta clamp from PolIII.</text>
</comment>
<keyword evidence="9 15" id="KW-0227">DNA damage</keyword>
<dbReference type="InterPro" id="IPR053848">
    <property type="entry name" value="IMS_HHH_1"/>
</dbReference>
<comment type="subunit">
    <text evidence="15">Monomer.</text>
</comment>
<dbReference type="PANTHER" id="PTHR11076">
    <property type="entry name" value="DNA REPAIR POLYMERASE UMUC / TRANSFERASE FAMILY MEMBER"/>
    <property type="match status" value="1"/>
</dbReference>
<dbReference type="InterPro" id="IPR001126">
    <property type="entry name" value="UmuC"/>
</dbReference>
<reference evidence="17 18" key="1">
    <citation type="submission" date="2023-09" db="EMBL/GenBank/DDBJ databases">
        <authorList>
            <person name="Rey-Velasco X."/>
        </authorList>
    </citation>
    <scope>NUCLEOTIDE SEQUENCE [LARGE SCALE GENOMIC DNA]</scope>
    <source>
        <strain evidence="17 18">P117</strain>
    </source>
</reference>
<dbReference type="GO" id="GO:0003887">
    <property type="term" value="F:DNA-directed DNA polymerase activity"/>
    <property type="evidence" value="ECO:0007669"/>
    <property type="project" value="UniProtKB-EC"/>
</dbReference>
<feature type="binding site" evidence="15">
    <location>
        <position position="103"/>
    </location>
    <ligand>
        <name>Mg(2+)</name>
        <dbReference type="ChEBI" id="CHEBI:18420"/>
    </ligand>
</feature>
<keyword evidence="8 15" id="KW-0479">Metal-binding</keyword>
<dbReference type="EMBL" id="JAVRHX010000008">
    <property type="protein sequence ID" value="MDT0596550.1"/>
    <property type="molecule type" value="Genomic_DNA"/>
</dbReference>
<dbReference type="Pfam" id="PF00817">
    <property type="entry name" value="IMS"/>
    <property type="match status" value="1"/>
</dbReference>
<dbReference type="Proteomes" id="UP001253545">
    <property type="component" value="Unassembled WGS sequence"/>
</dbReference>
<evidence type="ECO:0000256" key="13">
    <source>
        <dbReference type="ARBA" id="ARBA00023204"/>
    </source>
</evidence>
<keyword evidence="18" id="KW-1185">Reference proteome</keyword>
<evidence type="ECO:0000256" key="5">
    <source>
        <dbReference type="ARBA" id="ARBA00022679"/>
    </source>
</evidence>
<comment type="similarity">
    <text evidence="2 15">Belongs to the DNA polymerase type-Y family.</text>
</comment>
<dbReference type="HAMAP" id="MF_01113">
    <property type="entry name" value="DNApol_IV"/>
    <property type="match status" value="1"/>
</dbReference>
<evidence type="ECO:0000256" key="9">
    <source>
        <dbReference type="ARBA" id="ARBA00022763"/>
    </source>
</evidence>
<feature type="site" description="Substrate discrimination" evidence="15">
    <location>
        <position position="13"/>
    </location>
</feature>
<evidence type="ECO:0000259" key="16">
    <source>
        <dbReference type="PROSITE" id="PS50173"/>
    </source>
</evidence>
<evidence type="ECO:0000256" key="7">
    <source>
        <dbReference type="ARBA" id="ARBA00022705"/>
    </source>
</evidence>
<evidence type="ECO:0000256" key="12">
    <source>
        <dbReference type="ARBA" id="ARBA00023125"/>
    </source>
</evidence>
<dbReference type="Pfam" id="PF11799">
    <property type="entry name" value="IMS_C"/>
    <property type="match status" value="1"/>
</dbReference>
<evidence type="ECO:0000256" key="1">
    <source>
        <dbReference type="ARBA" id="ARBA00004496"/>
    </source>
</evidence>
<comment type="subcellular location">
    <subcellularLocation>
        <location evidence="1 15">Cytoplasm</location>
    </subcellularLocation>
</comment>
<sequence length="353" mass="39531">MRKFIHVDMDAFYVSVEIRDNPILANKPVAVGGKSSQRGVLSTCNYLAREFGVRSAMPSSHAKRLCPDLIIVPGRMQVYQDVSTKIREIFQRYTQLIEPLSLDEAYLDVSDCSMFAGSATLIAQDIRLKIHQELGLTASAGIAPLKFLAKIASDMNKPNGQYLVKPDQVVPFIENLPLNKIPGVGKVTFAKLNELGWTTGKDIRALTEAKLADNFGKFGLSLWKKCQGIDNRGVETSRVRKSVAVERTFSENIASLSVLEEYLIDNLYPSLLGRAQKHIEKRQIDKLGVKIKFADFRQTTKEHKSQTLDKAVFLSLLQEAWQRRNNKDARLLGIFIGFTDKKTASAQLSLNLE</sequence>
<accession>A0ABU2ZV76</accession>
<dbReference type="InterPro" id="IPR017961">
    <property type="entry name" value="DNA_pol_Y-fam_little_finger"/>
</dbReference>
<dbReference type="Gene3D" id="3.30.1490.100">
    <property type="entry name" value="DNA polymerase, Y-family, little finger domain"/>
    <property type="match status" value="1"/>
</dbReference>
<organism evidence="17 18">
    <name type="scientific">Glaciecola petra</name>
    <dbReference type="NCBI Taxonomy" id="3075602"/>
    <lineage>
        <taxon>Bacteria</taxon>
        <taxon>Pseudomonadati</taxon>
        <taxon>Pseudomonadota</taxon>
        <taxon>Gammaproteobacteria</taxon>
        <taxon>Alteromonadales</taxon>
        <taxon>Alteromonadaceae</taxon>
        <taxon>Glaciecola</taxon>
    </lineage>
</organism>
<dbReference type="RefSeq" id="WP_311370075.1">
    <property type="nucleotide sequence ID" value="NZ_JAVRHX010000008.1"/>
</dbReference>
<keyword evidence="6 15" id="KW-0548">Nucleotidyltransferase</keyword>
<evidence type="ECO:0000256" key="10">
    <source>
        <dbReference type="ARBA" id="ARBA00022842"/>
    </source>
</evidence>
<keyword evidence="10 15" id="KW-0460">Magnesium</keyword>
<dbReference type="InterPro" id="IPR022880">
    <property type="entry name" value="DNApol_IV"/>
</dbReference>
<evidence type="ECO:0000256" key="6">
    <source>
        <dbReference type="ARBA" id="ARBA00022695"/>
    </source>
</evidence>
<keyword evidence="13 15" id="KW-0234">DNA repair</keyword>
<keyword evidence="11 15" id="KW-0239">DNA-directed DNA polymerase</keyword>
<dbReference type="NCBIfam" id="NF002677">
    <property type="entry name" value="PRK02406.1"/>
    <property type="match status" value="1"/>
</dbReference>
<dbReference type="Gene3D" id="3.30.70.270">
    <property type="match status" value="1"/>
</dbReference>
<evidence type="ECO:0000256" key="2">
    <source>
        <dbReference type="ARBA" id="ARBA00010945"/>
    </source>
</evidence>
<feature type="binding site" evidence="15">
    <location>
        <position position="8"/>
    </location>
    <ligand>
        <name>Mg(2+)</name>
        <dbReference type="ChEBI" id="CHEBI:18420"/>
    </ligand>
</feature>
<dbReference type="PANTHER" id="PTHR11076:SF33">
    <property type="entry name" value="DNA POLYMERASE KAPPA"/>
    <property type="match status" value="1"/>
</dbReference>
<dbReference type="EC" id="2.7.7.7" evidence="15"/>
<dbReference type="Gene3D" id="3.40.1170.60">
    <property type="match status" value="1"/>
</dbReference>
<dbReference type="SUPFAM" id="SSF100879">
    <property type="entry name" value="Lesion bypass DNA polymerase (Y-family), little finger domain"/>
    <property type="match status" value="1"/>
</dbReference>
<dbReference type="PROSITE" id="PS50173">
    <property type="entry name" value="UMUC"/>
    <property type="match status" value="1"/>
</dbReference>
<evidence type="ECO:0000256" key="15">
    <source>
        <dbReference type="HAMAP-Rule" id="MF_01113"/>
    </source>
</evidence>
<evidence type="ECO:0000256" key="8">
    <source>
        <dbReference type="ARBA" id="ARBA00022723"/>
    </source>
</evidence>
<feature type="active site" evidence="15">
    <location>
        <position position="104"/>
    </location>
</feature>
<gene>
    <name evidence="15 17" type="primary">dinB</name>
    <name evidence="17" type="ORF">RM552_16965</name>
</gene>
<comment type="cofactor">
    <cofactor evidence="15">
        <name>Mg(2+)</name>
        <dbReference type="ChEBI" id="CHEBI:18420"/>
    </cofactor>
    <text evidence="15">Binds 2 magnesium ions per subunit.</text>
</comment>
<dbReference type="InterPro" id="IPR036775">
    <property type="entry name" value="DNA_pol_Y-fam_lit_finger_sf"/>
</dbReference>
<comment type="caution">
    <text evidence="17">The sequence shown here is derived from an EMBL/GenBank/DDBJ whole genome shotgun (WGS) entry which is preliminary data.</text>
</comment>
<keyword evidence="3 15" id="KW-0515">Mutator protein</keyword>
<dbReference type="SUPFAM" id="SSF56672">
    <property type="entry name" value="DNA/RNA polymerases"/>
    <property type="match status" value="1"/>
</dbReference>
<keyword evidence="12 15" id="KW-0238">DNA-binding</keyword>
<dbReference type="InterPro" id="IPR050116">
    <property type="entry name" value="DNA_polymerase-Y"/>
</dbReference>
<dbReference type="Gene3D" id="1.10.150.20">
    <property type="entry name" value="5' to 3' exonuclease, C-terminal subdomain"/>
    <property type="match status" value="1"/>
</dbReference>
<keyword evidence="7 15" id="KW-0235">DNA replication</keyword>
<dbReference type="InterPro" id="IPR043128">
    <property type="entry name" value="Rev_trsase/Diguanyl_cyclase"/>
</dbReference>
<evidence type="ECO:0000256" key="14">
    <source>
        <dbReference type="ARBA" id="ARBA00049244"/>
    </source>
</evidence>
<evidence type="ECO:0000256" key="3">
    <source>
        <dbReference type="ARBA" id="ARBA00022457"/>
    </source>
</evidence>